<reference evidence="3" key="1">
    <citation type="submission" date="2018-05" db="EMBL/GenBank/DDBJ databases">
        <authorList>
            <person name="Lanie J.A."/>
            <person name="Ng W.-L."/>
            <person name="Kazmierczak K.M."/>
            <person name="Andrzejewski T.M."/>
            <person name="Davidsen T.M."/>
            <person name="Wayne K.J."/>
            <person name="Tettelin H."/>
            <person name="Glass J.I."/>
            <person name="Rusch D."/>
            <person name="Podicherti R."/>
            <person name="Tsui H.-C.T."/>
            <person name="Winkler M.E."/>
        </authorList>
    </citation>
    <scope>NUCLEOTIDE SEQUENCE</scope>
</reference>
<feature type="region of interest" description="Disordered" evidence="1">
    <location>
        <begin position="71"/>
        <end position="94"/>
    </location>
</feature>
<proteinExistence type="predicted"/>
<sequence>MDQPADSELVEEIIDTEEVSSEAPHLETPLQKYMREFRLLNSMLISLFLMVLFLVCFWNLIIWTAPDRDDMSDFSDATPPPKQKKQQQQKVKLMQRQKAAKSSKSFNFQAQAISDIAAPDFDIKALEINPSIAI</sequence>
<feature type="transmembrane region" description="Helical" evidence="2">
    <location>
        <begin position="39"/>
        <end position="63"/>
    </location>
</feature>
<protein>
    <submittedName>
        <fullName evidence="3">Uncharacterized protein</fullName>
    </submittedName>
</protein>
<dbReference type="EMBL" id="UINC01196622">
    <property type="protein sequence ID" value="SVE13710.1"/>
    <property type="molecule type" value="Genomic_DNA"/>
</dbReference>
<name>A0A383B1N1_9ZZZZ</name>
<keyword evidence="2" id="KW-1133">Transmembrane helix</keyword>
<evidence type="ECO:0000313" key="3">
    <source>
        <dbReference type="EMBL" id="SVE13710.1"/>
    </source>
</evidence>
<dbReference type="AlphaFoldDB" id="A0A383B1N1"/>
<feature type="non-terminal residue" evidence="3">
    <location>
        <position position="134"/>
    </location>
</feature>
<feature type="compositionally biased region" description="Basic residues" evidence="1">
    <location>
        <begin position="82"/>
        <end position="94"/>
    </location>
</feature>
<accession>A0A383B1N1</accession>
<organism evidence="3">
    <name type="scientific">marine metagenome</name>
    <dbReference type="NCBI Taxonomy" id="408172"/>
    <lineage>
        <taxon>unclassified sequences</taxon>
        <taxon>metagenomes</taxon>
        <taxon>ecological metagenomes</taxon>
    </lineage>
</organism>
<evidence type="ECO:0000256" key="1">
    <source>
        <dbReference type="SAM" id="MobiDB-lite"/>
    </source>
</evidence>
<gene>
    <name evidence="3" type="ORF">METZ01_LOCUS466564</name>
</gene>
<keyword evidence="2" id="KW-0472">Membrane</keyword>
<keyword evidence="2" id="KW-0812">Transmembrane</keyword>
<evidence type="ECO:0000256" key="2">
    <source>
        <dbReference type="SAM" id="Phobius"/>
    </source>
</evidence>